<dbReference type="InParanoid" id="A0A2H3CD92"/>
<proteinExistence type="predicted"/>
<organism evidence="1 2">
    <name type="scientific">Armillaria gallica</name>
    <name type="common">Bulbous honey fungus</name>
    <name type="synonym">Armillaria bulbosa</name>
    <dbReference type="NCBI Taxonomy" id="47427"/>
    <lineage>
        <taxon>Eukaryota</taxon>
        <taxon>Fungi</taxon>
        <taxon>Dikarya</taxon>
        <taxon>Basidiomycota</taxon>
        <taxon>Agaricomycotina</taxon>
        <taxon>Agaricomycetes</taxon>
        <taxon>Agaricomycetidae</taxon>
        <taxon>Agaricales</taxon>
        <taxon>Marasmiineae</taxon>
        <taxon>Physalacriaceae</taxon>
        <taxon>Armillaria</taxon>
    </lineage>
</organism>
<dbReference type="AlphaFoldDB" id="A0A2H3CD92"/>
<reference evidence="2" key="1">
    <citation type="journal article" date="2017" name="Nat. Ecol. Evol.">
        <title>Genome expansion and lineage-specific genetic innovations in the forest pathogenic fungi Armillaria.</title>
        <authorList>
            <person name="Sipos G."/>
            <person name="Prasanna A.N."/>
            <person name="Walter M.C."/>
            <person name="O'Connor E."/>
            <person name="Balint B."/>
            <person name="Krizsan K."/>
            <person name="Kiss B."/>
            <person name="Hess J."/>
            <person name="Varga T."/>
            <person name="Slot J."/>
            <person name="Riley R."/>
            <person name="Boka B."/>
            <person name="Rigling D."/>
            <person name="Barry K."/>
            <person name="Lee J."/>
            <person name="Mihaltcheva S."/>
            <person name="LaButti K."/>
            <person name="Lipzen A."/>
            <person name="Waldron R."/>
            <person name="Moloney N.M."/>
            <person name="Sperisen C."/>
            <person name="Kredics L."/>
            <person name="Vagvoelgyi C."/>
            <person name="Patrignani A."/>
            <person name="Fitzpatrick D."/>
            <person name="Nagy I."/>
            <person name="Doyle S."/>
            <person name="Anderson J.B."/>
            <person name="Grigoriev I.V."/>
            <person name="Gueldener U."/>
            <person name="Muensterkoetter M."/>
            <person name="Nagy L.G."/>
        </authorList>
    </citation>
    <scope>NUCLEOTIDE SEQUENCE [LARGE SCALE GENOMIC DNA]</scope>
    <source>
        <strain evidence="2">Ar21-2</strain>
    </source>
</reference>
<dbReference type="Proteomes" id="UP000217790">
    <property type="component" value="Unassembled WGS sequence"/>
</dbReference>
<accession>A0A2H3CD92</accession>
<evidence type="ECO:0000313" key="2">
    <source>
        <dbReference type="Proteomes" id="UP000217790"/>
    </source>
</evidence>
<protein>
    <submittedName>
        <fullName evidence="1">Uncharacterized protein</fullName>
    </submittedName>
</protein>
<keyword evidence="2" id="KW-1185">Reference proteome</keyword>
<dbReference type="EMBL" id="KZ293736">
    <property type="protein sequence ID" value="PBK81041.1"/>
    <property type="molecule type" value="Genomic_DNA"/>
</dbReference>
<sequence>MPWRESVASTPYYKSFMGIFKYMKRAIATWLLEADSESADIDHQENQSAAPTSAGDTLRTAVSRLDRIVPIYSHETGTSFQTGVVIGYVSHDTKRP</sequence>
<gene>
    <name evidence="1" type="ORF">ARMGADRAFT_1091683</name>
</gene>
<evidence type="ECO:0000313" key="1">
    <source>
        <dbReference type="EMBL" id="PBK81041.1"/>
    </source>
</evidence>
<dbReference type="OrthoDB" id="10524651at2759"/>
<name>A0A2H3CD92_ARMGA</name>